<dbReference type="RefSeq" id="WP_346762567.1">
    <property type="nucleotide sequence ID" value="NZ_JAUJEB010000014.1"/>
</dbReference>
<dbReference type="Proteomes" id="UP001172083">
    <property type="component" value="Unassembled WGS sequence"/>
</dbReference>
<name>A0ABT8LHF1_9BACT</name>
<accession>A0ABT8LHF1</accession>
<keyword evidence="1" id="KW-0812">Transmembrane</keyword>
<evidence type="ECO:0000256" key="1">
    <source>
        <dbReference type="SAM" id="Phobius"/>
    </source>
</evidence>
<keyword evidence="1" id="KW-0472">Membrane</keyword>
<protein>
    <submittedName>
        <fullName evidence="2">Uncharacterized protein</fullName>
    </submittedName>
</protein>
<comment type="caution">
    <text evidence="2">The sequence shown here is derived from an EMBL/GenBank/DDBJ whole genome shotgun (WGS) entry which is preliminary data.</text>
</comment>
<keyword evidence="3" id="KW-1185">Reference proteome</keyword>
<gene>
    <name evidence="2" type="ORF">QQ020_34475</name>
</gene>
<sequence>MFDFFQFEAWVQDIQILWIVIGFLIFAQIISIINQLSLARKNRKFANQIREMRKHIQFLSVQGPREQAVMGLSKNA</sequence>
<feature type="transmembrane region" description="Helical" evidence="1">
    <location>
        <begin position="16"/>
        <end position="34"/>
    </location>
</feature>
<keyword evidence="1" id="KW-1133">Transmembrane helix</keyword>
<organism evidence="2 3">
    <name type="scientific">Agaribacillus aureus</name>
    <dbReference type="NCBI Taxonomy" id="3051825"/>
    <lineage>
        <taxon>Bacteria</taxon>
        <taxon>Pseudomonadati</taxon>
        <taxon>Bacteroidota</taxon>
        <taxon>Cytophagia</taxon>
        <taxon>Cytophagales</taxon>
        <taxon>Splendidivirgaceae</taxon>
        <taxon>Agaribacillus</taxon>
    </lineage>
</organism>
<reference evidence="2" key="1">
    <citation type="submission" date="2023-06" db="EMBL/GenBank/DDBJ databases">
        <title>Genomic of Agaribacillus aureum.</title>
        <authorList>
            <person name="Wang G."/>
        </authorList>
    </citation>
    <scope>NUCLEOTIDE SEQUENCE</scope>
    <source>
        <strain evidence="2">BMA12</strain>
    </source>
</reference>
<dbReference type="EMBL" id="JAUJEB010000014">
    <property type="protein sequence ID" value="MDN5217230.1"/>
    <property type="molecule type" value="Genomic_DNA"/>
</dbReference>
<evidence type="ECO:0000313" key="2">
    <source>
        <dbReference type="EMBL" id="MDN5217230.1"/>
    </source>
</evidence>
<proteinExistence type="predicted"/>
<evidence type="ECO:0000313" key="3">
    <source>
        <dbReference type="Proteomes" id="UP001172083"/>
    </source>
</evidence>